<dbReference type="Pfam" id="PF13865">
    <property type="entry name" value="FoP_duplication"/>
    <property type="match status" value="1"/>
</dbReference>
<evidence type="ECO:0000256" key="1">
    <source>
        <dbReference type="ARBA" id="ARBA00022884"/>
    </source>
</evidence>
<dbReference type="EMBL" id="KN847534">
    <property type="protein sequence ID" value="KIW06629.1"/>
    <property type="molecule type" value="Genomic_DNA"/>
</dbReference>
<dbReference type="SUPFAM" id="SSF54928">
    <property type="entry name" value="RNA-binding domain, RBD"/>
    <property type="match status" value="1"/>
</dbReference>
<dbReference type="InParanoid" id="A0A0D2B5X1"/>
<name>A0A0D2B5X1_9PEZI</name>
<protein>
    <recommendedName>
        <fullName evidence="4">RRM domain-containing protein</fullName>
    </recommendedName>
</protein>
<evidence type="ECO:0000259" key="4">
    <source>
        <dbReference type="PROSITE" id="PS50102"/>
    </source>
</evidence>
<dbReference type="OrthoDB" id="346839at2759"/>
<dbReference type="InterPro" id="IPR035979">
    <property type="entry name" value="RBD_domain_sf"/>
</dbReference>
<dbReference type="InterPro" id="IPR025715">
    <property type="entry name" value="FoP_C"/>
</dbReference>
<dbReference type="PROSITE" id="PS50102">
    <property type="entry name" value="RRM"/>
    <property type="match status" value="1"/>
</dbReference>
<feature type="compositionally biased region" description="Low complexity" evidence="3">
    <location>
        <begin position="168"/>
        <end position="177"/>
    </location>
</feature>
<dbReference type="FunCoup" id="A0A0D2B5X1">
    <property type="interactions" value="999"/>
</dbReference>
<dbReference type="SMART" id="SM01218">
    <property type="entry name" value="FoP_duplication"/>
    <property type="match status" value="1"/>
</dbReference>
<feature type="compositionally biased region" description="Basic residues" evidence="3">
    <location>
        <begin position="18"/>
        <end position="27"/>
    </location>
</feature>
<dbReference type="InterPro" id="IPR051229">
    <property type="entry name" value="ALYREF_mRNA_export"/>
</dbReference>
<keyword evidence="6" id="KW-1185">Reference proteome</keyword>
<feature type="compositionally biased region" description="Polar residues" evidence="3">
    <location>
        <begin position="1"/>
        <end position="11"/>
    </location>
</feature>
<dbReference type="SMART" id="SM00360">
    <property type="entry name" value="RRM"/>
    <property type="match status" value="1"/>
</dbReference>
<evidence type="ECO:0000313" key="5">
    <source>
        <dbReference type="EMBL" id="KIW06629.1"/>
    </source>
</evidence>
<organism evidence="5 6">
    <name type="scientific">Verruconis gallopava</name>
    <dbReference type="NCBI Taxonomy" id="253628"/>
    <lineage>
        <taxon>Eukaryota</taxon>
        <taxon>Fungi</taxon>
        <taxon>Dikarya</taxon>
        <taxon>Ascomycota</taxon>
        <taxon>Pezizomycotina</taxon>
        <taxon>Dothideomycetes</taxon>
        <taxon>Pleosporomycetidae</taxon>
        <taxon>Venturiales</taxon>
        <taxon>Sympoventuriaceae</taxon>
        <taxon>Verruconis</taxon>
    </lineage>
</organism>
<feature type="compositionally biased region" description="Low complexity" evidence="3">
    <location>
        <begin position="28"/>
        <end position="40"/>
    </location>
</feature>
<dbReference type="RefSeq" id="XP_016216498.1">
    <property type="nucleotide sequence ID" value="XM_016355362.1"/>
</dbReference>
<dbReference type="Pfam" id="PF00076">
    <property type="entry name" value="RRM_1"/>
    <property type="match status" value="1"/>
</dbReference>
<feature type="compositionally biased region" description="Basic and acidic residues" evidence="3">
    <location>
        <begin position="154"/>
        <end position="166"/>
    </location>
</feature>
<dbReference type="VEuPathDB" id="FungiDB:PV09_02341"/>
<keyword evidence="1 2" id="KW-0694">RNA-binding</keyword>
<evidence type="ECO:0000256" key="3">
    <source>
        <dbReference type="SAM" id="MobiDB-lite"/>
    </source>
</evidence>
<dbReference type="GO" id="GO:0003729">
    <property type="term" value="F:mRNA binding"/>
    <property type="evidence" value="ECO:0007669"/>
    <property type="project" value="TreeGrafter"/>
</dbReference>
<feature type="compositionally biased region" description="Polar residues" evidence="3">
    <location>
        <begin position="57"/>
        <end position="69"/>
    </location>
</feature>
<dbReference type="AlphaFoldDB" id="A0A0D2B5X1"/>
<sequence>MPDKLSQSLDQIMSDRRKSTRSRRARPGAKATTAPAGGVTKKTKPAEKKPVKAVPTGPSNKESKVQVSNLPRDVTEVQIKEYFTTTVGAIKKVLLSYGPNGESRGVATIIFAKSDGAAKAAKELNGLKVDGRPMKIEVILGAEEAPAAPAPKPLSDRIQKPAEKAKPKPATATPKAATSDKAGKPGRRRARAAKGKAGAGRPKPKTAEELDAEMADYWGGGANAESDAAMANGGAVQPAANGDTGMEEDVVA</sequence>
<feature type="compositionally biased region" description="Basic residues" evidence="3">
    <location>
        <begin position="184"/>
        <end position="194"/>
    </location>
</feature>
<accession>A0A0D2B5X1</accession>
<evidence type="ECO:0000313" key="6">
    <source>
        <dbReference type="Proteomes" id="UP000053259"/>
    </source>
</evidence>
<feature type="region of interest" description="Disordered" evidence="3">
    <location>
        <begin position="1"/>
        <end position="69"/>
    </location>
</feature>
<evidence type="ECO:0000256" key="2">
    <source>
        <dbReference type="PROSITE-ProRule" id="PRU00176"/>
    </source>
</evidence>
<proteinExistence type="predicted"/>
<dbReference type="GO" id="GO:0005634">
    <property type="term" value="C:nucleus"/>
    <property type="evidence" value="ECO:0007669"/>
    <property type="project" value="TreeGrafter"/>
</dbReference>
<dbReference type="InterPro" id="IPR000504">
    <property type="entry name" value="RRM_dom"/>
</dbReference>
<feature type="domain" description="RRM" evidence="4">
    <location>
        <begin position="63"/>
        <end position="141"/>
    </location>
</feature>
<dbReference type="GeneID" id="27310314"/>
<dbReference type="STRING" id="253628.A0A0D2B5X1"/>
<gene>
    <name evidence="5" type="ORF">PV09_02341</name>
</gene>
<dbReference type="HOGENOM" id="CLU_052367_2_0_1"/>
<dbReference type="Proteomes" id="UP000053259">
    <property type="component" value="Unassembled WGS sequence"/>
</dbReference>
<reference evidence="5 6" key="1">
    <citation type="submission" date="2015-01" db="EMBL/GenBank/DDBJ databases">
        <title>The Genome Sequence of Ochroconis gallopava CBS43764.</title>
        <authorList>
            <consortium name="The Broad Institute Genomics Platform"/>
            <person name="Cuomo C."/>
            <person name="de Hoog S."/>
            <person name="Gorbushina A."/>
            <person name="Stielow B."/>
            <person name="Teixiera M."/>
            <person name="Abouelleil A."/>
            <person name="Chapman S.B."/>
            <person name="Priest M."/>
            <person name="Young S.K."/>
            <person name="Wortman J."/>
            <person name="Nusbaum C."/>
            <person name="Birren B."/>
        </authorList>
    </citation>
    <scope>NUCLEOTIDE SEQUENCE [LARGE SCALE GENOMIC DNA]</scope>
    <source>
        <strain evidence="5 6">CBS 43764</strain>
    </source>
</reference>
<dbReference type="Gene3D" id="3.30.70.330">
    <property type="match status" value="1"/>
</dbReference>
<dbReference type="PANTHER" id="PTHR19965:SF35">
    <property type="entry name" value="RNA ANNEALING PROTEIN YRA1"/>
    <property type="match status" value="1"/>
</dbReference>
<dbReference type="PANTHER" id="PTHR19965">
    <property type="entry name" value="RNA AND EXPORT FACTOR BINDING PROTEIN"/>
    <property type="match status" value="1"/>
</dbReference>
<feature type="region of interest" description="Disordered" evidence="3">
    <location>
        <begin position="144"/>
        <end position="252"/>
    </location>
</feature>
<dbReference type="InterPro" id="IPR012677">
    <property type="entry name" value="Nucleotide-bd_a/b_plait_sf"/>
</dbReference>